<comment type="catalytic activity">
    <reaction evidence="1">
        <text>ATP + protein L-histidine = ADP + protein N-phospho-L-histidine.</text>
        <dbReference type="EC" id="2.7.13.3"/>
    </reaction>
</comment>
<keyword evidence="15" id="KW-1185">Reference proteome</keyword>
<dbReference type="PANTHER" id="PTHR45528:SF1">
    <property type="entry name" value="SENSOR HISTIDINE KINASE CPXA"/>
    <property type="match status" value="1"/>
</dbReference>
<dbReference type="EC" id="2.7.13.3" evidence="3"/>
<keyword evidence="11 12" id="KW-0472">Membrane</keyword>
<evidence type="ECO:0000256" key="9">
    <source>
        <dbReference type="ARBA" id="ARBA00022840"/>
    </source>
</evidence>
<comment type="subcellular location">
    <subcellularLocation>
        <location evidence="2">Cell membrane</location>
        <topology evidence="2">Multi-pass membrane protein</topology>
    </subcellularLocation>
</comment>
<dbReference type="PANTHER" id="PTHR45528">
    <property type="entry name" value="SENSOR HISTIDINE KINASE CPXA"/>
    <property type="match status" value="1"/>
</dbReference>
<evidence type="ECO:0000256" key="5">
    <source>
        <dbReference type="ARBA" id="ARBA00022553"/>
    </source>
</evidence>
<sequence>MKIEFGLRTGIALPLLATLIVGMSLLVVFNYIMQVSLLKEEEQRNIEASVNTVQVFLETSTIHYQQMAALVTHIPDIQEAINKKDRNRLIDKFLPSFNYLKENFGLAQFHFHIPPAVSLLRLHDLEHFGDNISKDRKTVVQVETTRKGVRGVEIGLGGVGLRGVEPVFYKGNYVGSVDFGGGLKTEIEQIKKAINAEIGVAVYKELLSGWPGLKDVKYNFGEWVSLYFTAQDPKLFISESTLKKASQSKEKYYTEKVSQSGKDYIIVYSPFKDFSGKTIGFIYIVKERILTPMKVFTILGINISVYIIMLIVIALLIGYGMNKYVINPIVTLTKITDEISMGKTSQKVEIKDARGEIAILAKAVERMRITMRKLLE</sequence>
<dbReference type="GO" id="GO:0000155">
    <property type="term" value="F:phosphorelay sensor kinase activity"/>
    <property type="evidence" value="ECO:0007669"/>
    <property type="project" value="TreeGrafter"/>
</dbReference>
<keyword evidence="12" id="KW-0812">Transmembrane</keyword>
<dbReference type="InterPro" id="IPR050398">
    <property type="entry name" value="HssS/ArlS-like"/>
</dbReference>
<evidence type="ECO:0000313" key="15">
    <source>
        <dbReference type="Proteomes" id="UP001144297"/>
    </source>
</evidence>
<dbReference type="AlphaFoldDB" id="A0A9W6GHY9"/>
<dbReference type="SUPFAM" id="SSF103190">
    <property type="entry name" value="Sensory domain-like"/>
    <property type="match status" value="1"/>
</dbReference>
<feature type="transmembrane region" description="Helical" evidence="12">
    <location>
        <begin position="12"/>
        <end position="33"/>
    </location>
</feature>
<evidence type="ECO:0000256" key="10">
    <source>
        <dbReference type="ARBA" id="ARBA00023012"/>
    </source>
</evidence>
<evidence type="ECO:0000256" key="7">
    <source>
        <dbReference type="ARBA" id="ARBA00022741"/>
    </source>
</evidence>
<keyword evidence="12" id="KW-1133">Transmembrane helix</keyword>
<organism evidence="14 15">
    <name type="scientific">Thermodesulfovibrio yellowstonii</name>
    <dbReference type="NCBI Taxonomy" id="28262"/>
    <lineage>
        <taxon>Bacteria</taxon>
        <taxon>Pseudomonadati</taxon>
        <taxon>Nitrospirota</taxon>
        <taxon>Thermodesulfovibrionia</taxon>
        <taxon>Thermodesulfovibrionales</taxon>
        <taxon>Thermodesulfovibrionaceae</taxon>
        <taxon>Thermodesulfovibrio</taxon>
    </lineage>
</organism>
<keyword evidence="5" id="KW-0597">Phosphoprotein</keyword>
<dbReference type="InterPro" id="IPR029150">
    <property type="entry name" value="dCache_3"/>
</dbReference>
<dbReference type="Proteomes" id="UP001144297">
    <property type="component" value="Unassembled WGS sequence"/>
</dbReference>
<reference evidence="14" key="1">
    <citation type="submission" date="2022-12" db="EMBL/GenBank/DDBJ databases">
        <title>Reference genome sequencing for broad-spectrum identification of bacterial and archaeal isolates by mass spectrometry.</title>
        <authorList>
            <person name="Sekiguchi Y."/>
            <person name="Tourlousse D.M."/>
        </authorList>
    </citation>
    <scope>NUCLEOTIDE SEQUENCE</scope>
    <source>
        <strain evidence="14">TSL-P1</strain>
    </source>
</reference>
<accession>A0A9W6GHY9</accession>
<evidence type="ECO:0000256" key="3">
    <source>
        <dbReference type="ARBA" id="ARBA00012438"/>
    </source>
</evidence>
<feature type="domain" description="HAMP" evidence="13">
    <location>
        <begin position="323"/>
        <end position="376"/>
    </location>
</feature>
<dbReference type="PROSITE" id="PS50885">
    <property type="entry name" value="HAMP"/>
    <property type="match status" value="1"/>
</dbReference>
<protein>
    <recommendedName>
        <fullName evidence="3">histidine kinase</fullName>
        <ecNumber evidence="3">2.7.13.3</ecNumber>
    </recommendedName>
</protein>
<evidence type="ECO:0000256" key="6">
    <source>
        <dbReference type="ARBA" id="ARBA00022679"/>
    </source>
</evidence>
<gene>
    <name evidence="14" type="ORF">TISLANDTSLP1_19320</name>
</gene>
<keyword evidence="6" id="KW-0808">Transferase</keyword>
<feature type="transmembrane region" description="Helical" evidence="12">
    <location>
        <begin position="295"/>
        <end position="319"/>
    </location>
</feature>
<dbReference type="SUPFAM" id="SSF158472">
    <property type="entry name" value="HAMP domain-like"/>
    <property type="match status" value="1"/>
</dbReference>
<evidence type="ECO:0000256" key="1">
    <source>
        <dbReference type="ARBA" id="ARBA00000085"/>
    </source>
</evidence>
<dbReference type="GO" id="GO:0005886">
    <property type="term" value="C:plasma membrane"/>
    <property type="evidence" value="ECO:0007669"/>
    <property type="project" value="UniProtKB-SubCell"/>
</dbReference>
<evidence type="ECO:0000256" key="4">
    <source>
        <dbReference type="ARBA" id="ARBA00022475"/>
    </source>
</evidence>
<dbReference type="CDD" id="cd06225">
    <property type="entry name" value="HAMP"/>
    <property type="match status" value="1"/>
</dbReference>
<proteinExistence type="predicted"/>
<keyword evidence="8" id="KW-0418">Kinase</keyword>
<evidence type="ECO:0000256" key="12">
    <source>
        <dbReference type="SAM" id="Phobius"/>
    </source>
</evidence>
<evidence type="ECO:0000256" key="8">
    <source>
        <dbReference type="ARBA" id="ARBA00022777"/>
    </source>
</evidence>
<keyword evidence="10" id="KW-0902">Two-component regulatory system</keyword>
<keyword evidence="9" id="KW-0067">ATP-binding</keyword>
<dbReference type="Pfam" id="PF14827">
    <property type="entry name" value="dCache_3"/>
    <property type="match status" value="1"/>
</dbReference>
<evidence type="ECO:0000313" key="14">
    <source>
        <dbReference type="EMBL" id="GLI54239.1"/>
    </source>
</evidence>
<evidence type="ECO:0000259" key="13">
    <source>
        <dbReference type="PROSITE" id="PS50885"/>
    </source>
</evidence>
<evidence type="ECO:0000256" key="2">
    <source>
        <dbReference type="ARBA" id="ARBA00004651"/>
    </source>
</evidence>
<keyword evidence="4" id="KW-1003">Cell membrane</keyword>
<dbReference type="Pfam" id="PF00672">
    <property type="entry name" value="HAMP"/>
    <property type="match status" value="1"/>
</dbReference>
<evidence type="ECO:0000256" key="11">
    <source>
        <dbReference type="ARBA" id="ARBA00023136"/>
    </source>
</evidence>
<name>A0A9W6GHY9_9BACT</name>
<dbReference type="GO" id="GO:0005524">
    <property type="term" value="F:ATP binding"/>
    <property type="evidence" value="ECO:0007669"/>
    <property type="project" value="UniProtKB-KW"/>
</dbReference>
<dbReference type="Gene3D" id="6.10.340.10">
    <property type="match status" value="1"/>
</dbReference>
<dbReference type="EMBL" id="BSDX01000001">
    <property type="protein sequence ID" value="GLI54239.1"/>
    <property type="molecule type" value="Genomic_DNA"/>
</dbReference>
<dbReference type="InterPro" id="IPR003660">
    <property type="entry name" value="HAMP_dom"/>
</dbReference>
<keyword evidence="7" id="KW-0547">Nucleotide-binding</keyword>
<dbReference type="InterPro" id="IPR029151">
    <property type="entry name" value="Sensor-like_sf"/>
</dbReference>
<comment type="caution">
    <text evidence="14">The sequence shown here is derived from an EMBL/GenBank/DDBJ whole genome shotgun (WGS) entry which is preliminary data.</text>
</comment>
<dbReference type="SMART" id="SM00304">
    <property type="entry name" value="HAMP"/>
    <property type="match status" value="1"/>
</dbReference>